<organism evidence="2 3">
    <name type="scientific">Marinobacterium weihaiense</name>
    <dbReference type="NCBI Taxonomy" id="2851016"/>
    <lineage>
        <taxon>Bacteria</taxon>
        <taxon>Pseudomonadati</taxon>
        <taxon>Pseudomonadota</taxon>
        <taxon>Gammaproteobacteria</taxon>
        <taxon>Oceanospirillales</taxon>
        <taxon>Oceanospirillaceae</taxon>
        <taxon>Marinobacterium</taxon>
    </lineage>
</organism>
<evidence type="ECO:0000259" key="1">
    <source>
        <dbReference type="Pfam" id="PF13478"/>
    </source>
</evidence>
<dbReference type="Proteomes" id="UP000755551">
    <property type="component" value="Unassembled WGS sequence"/>
</dbReference>
<evidence type="ECO:0000313" key="2">
    <source>
        <dbReference type="EMBL" id="MBV0934848.1"/>
    </source>
</evidence>
<feature type="domain" description="XdhC Rossmann" evidence="1">
    <location>
        <begin position="16"/>
        <end position="61"/>
    </location>
</feature>
<gene>
    <name evidence="2" type="ORF">KTN04_16045</name>
</gene>
<dbReference type="EMBL" id="JAHQZT010000041">
    <property type="protein sequence ID" value="MBV0934848.1"/>
    <property type="molecule type" value="Genomic_DNA"/>
</dbReference>
<name>A0ABS6MEX6_9GAMM</name>
<keyword evidence="3" id="KW-1185">Reference proteome</keyword>
<dbReference type="RefSeq" id="WP_217336240.1">
    <property type="nucleotide sequence ID" value="NZ_JAHQZT010000041.1"/>
</dbReference>
<accession>A0ABS6MEX6</accession>
<proteinExistence type="predicted"/>
<sequence length="73" mass="8089">MNIDELLSTSSLLDGAAVVVMTQSVTQDTQWLTKALRSGVCYVGQLGPRYRTERLLADIGDDVQTVQAREKLY</sequence>
<reference evidence="2 3" key="1">
    <citation type="submission" date="2021-06" db="EMBL/GenBank/DDBJ databases">
        <title>Bacterium isolated from marine sediment.</title>
        <authorList>
            <person name="Zhu K.-L."/>
            <person name="Du Z.-J."/>
            <person name="Liang Q.-Y."/>
        </authorList>
    </citation>
    <scope>NUCLEOTIDE SEQUENCE [LARGE SCALE GENOMIC DNA]</scope>
    <source>
        <strain evidence="2 3">A346</strain>
    </source>
</reference>
<protein>
    <submittedName>
        <fullName evidence="2">XdhC family protein</fullName>
    </submittedName>
</protein>
<comment type="caution">
    <text evidence="2">The sequence shown here is derived from an EMBL/GenBank/DDBJ whole genome shotgun (WGS) entry which is preliminary data.</text>
</comment>
<dbReference type="InterPro" id="IPR027051">
    <property type="entry name" value="XdhC_Rossmann_dom"/>
</dbReference>
<evidence type="ECO:0000313" key="3">
    <source>
        <dbReference type="Proteomes" id="UP000755551"/>
    </source>
</evidence>
<dbReference type="Pfam" id="PF13478">
    <property type="entry name" value="XdhC_C"/>
    <property type="match status" value="1"/>
</dbReference>